<feature type="region of interest" description="Disordered" evidence="1">
    <location>
        <begin position="23"/>
        <end position="42"/>
    </location>
</feature>
<evidence type="ECO:0000259" key="3">
    <source>
        <dbReference type="PROSITE" id="PS50222"/>
    </source>
</evidence>
<gene>
    <name evidence="4" type="ORF">IFO71_01900</name>
</gene>
<comment type="caution">
    <text evidence="4">The sequence shown here is derived from an EMBL/GenBank/DDBJ whole genome shotgun (WGS) entry which is preliminary data.</text>
</comment>
<evidence type="ECO:0000256" key="1">
    <source>
        <dbReference type="SAM" id="MobiDB-lite"/>
    </source>
</evidence>
<dbReference type="SUPFAM" id="SSF47473">
    <property type="entry name" value="EF-hand"/>
    <property type="match status" value="1"/>
</dbReference>
<accession>A0AAW3ZIH4</accession>
<sequence length="110" mass="12317">MNALKRSTLATALLTGLVGLAFAGNPNDPSKSPPAQSQAEEAQIKREFQQLDLDKNGNLSKQEAEKDVELKQEFASYDIDRNQLLTQTEYRSFAIARLDPMDDEEEEAEE</sequence>
<dbReference type="PROSITE" id="PS50222">
    <property type="entry name" value="EF_HAND_2"/>
    <property type="match status" value="1"/>
</dbReference>
<dbReference type="Proteomes" id="UP000613768">
    <property type="component" value="Unassembled WGS sequence"/>
</dbReference>
<evidence type="ECO:0000256" key="2">
    <source>
        <dbReference type="SAM" id="SignalP"/>
    </source>
</evidence>
<dbReference type="EMBL" id="JACYTR010000002">
    <property type="protein sequence ID" value="MBD8524482.1"/>
    <property type="molecule type" value="Genomic_DNA"/>
</dbReference>
<protein>
    <recommendedName>
        <fullName evidence="3">EF-hand domain-containing protein</fullName>
    </recommendedName>
</protein>
<dbReference type="RefSeq" id="WP_192027821.1">
    <property type="nucleotide sequence ID" value="NZ_JACYTR010000002.1"/>
</dbReference>
<dbReference type="GO" id="GO:0005509">
    <property type="term" value="F:calcium ion binding"/>
    <property type="evidence" value="ECO:0007669"/>
    <property type="project" value="InterPro"/>
</dbReference>
<dbReference type="PROSITE" id="PS00018">
    <property type="entry name" value="EF_HAND_1"/>
    <property type="match status" value="1"/>
</dbReference>
<dbReference type="AlphaFoldDB" id="A0AAW3ZIH4"/>
<keyword evidence="2" id="KW-0732">Signal</keyword>
<feature type="signal peptide" evidence="2">
    <location>
        <begin position="1"/>
        <end position="23"/>
    </location>
</feature>
<feature type="chain" id="PRO_5043565591" description="EF-hand domain-containing protein" evidence="2">
    <location>
        <begin position="24"/>
        <end position="110"/>
    </location>
</feature>
<evidence type="ECO:0000313" key="4">
    <source>
        <dbReference type="EMBL" id="MBD8524482.1"/>
    </source>
</evidence>
<dbReference type="InterPro" id="IPR011992">
    <property type="entry name" value="EF-hand-dom_pair"/>
</dbReference>
<feature type="domain" description="EF-hand" evidence="3">
    <location>
        <begin position="39"/>
        <end position="74"/>
    </location>
</feature>
<evidence type="ECO:0000313" key="5">
    <source>
        <dbReference type="Proteomes" id="UP000613768"/>
    </source>
</evidence>
<dbReference type="Gene3D" id="1.10.238.10">
    <property type="entry name" value="EF-hand"/>
    <property type="match status" value="1"/>
</dbReference>
<organism evidence="4 5">
    <name type="scientific">Pseudomarimonas arenosa</name>
    <dbReference type="NCBI Taxonomy" id="2774145"/>
    <lineage>
        <taxon>Bacteria</taxon>
        <taxon>Pseudomonadati</taxon>
        <taxon>Pseudomonadota</taxon>
        <taxon>Gammaproteobacteria</taxon>
        <taxon>Lysobacterales</taxon>
        <taxon>Lysobacteraceae</taxon>
        <taxon>Pseudomarimonas</taxon>
    </lineage>
</organism>
<proteinExistence type="predicted"/>
<name>A0AAW3ZIH4_9GAMM</name>
<dbReference type="InterPro" id="IPR018247">
    <property type="entry name" value="EF_Hand_1_Ca_BS"/>
</dbReference>
<keyword evidence="5" id="KW-1185">Reference proteome</keyword>
<dbReference type="InterPro" id="IPR002048">
    <property type="entry name" value="EF_hand_dom"/>
</dbReference>
<reference evidence="4 5" key="1">
    <citation type="submission" date="2020-09" db="EMBL/GenBank/DDBJ databases">
        <title>Pseudoxanthomonas sp. CAU 1598 isolated from sand of Yaerae Beach.</title>
        <authorList>
            <person name="Kim W."/>
        </authorList>
    </citation>
    <scope>NUCLEOTIDE SEQUENCE [LARGE SCALE GENOMIC DNA]</scope>
    <source>
        <strain evidence="4 5">CAU 1598</strain>
    </source>
</reference>
<feature type="compositionally biased region" description="Polar residues" evidence="1">
    <location>
        <begin position="27"/>
        <end position="40"/>
    </location>
</feature>